<reference evidence="1 2" key="1">
    <citation type="submission" date="2017-03" db="EMBL/GenBank/DDBJ databases">
        <title>Genome sequence of Paracoccus contaminans isolated from a water microcosm.</title>
        <authorList>
            <person name="Aurass P."/>
            <person name="Karste S."/>
            <person name="Trost E."/>
            <person name="Glaeser S.P."/>
            <person name="Kaempfer P."/>
            <person name="Flieger A."/>
        </authorList>
    </citation>
    <scope>NUCLEOTIDE SEQUENCE [LARGE SCALE GENOMIC DNA]</scope>
    <source>
        <strain evidence="2">RKI 16-01929T\LMG 29738T\CCM 8701T\CIP 111112T</strain>
    </source>
</reference>
<evidence type="ECO:0000313" key="1">
    <source>
        <dbReference type="EMBL" id="ARJ70054.1"/>
    </source>
</evidence>
<sequence>MATVPDVFIIESLDPDDEGNGRFEGSVVSHVLRLHGKNPRYSYVRTREQFEQAALDFGTSRYRYLHISAHAEPEGMCTTNQDEIDYDELAEILAPHLGGRRLFLSACSMVHEDMAKEIIPKTGCYSVVGPREDIPFTTAAVFWPALYHLMFTIKDTAISHGTLKENLLRVSDLFDTEIGYFSKSKKLKRGYTSDIMKRRG</sequence>
<dbReference type="Proteomes" id="UP000193017">
    <property type="component" value="Chromosome"/>
</dbReference>
<proteinExistence type="predicted"/>
<evidence type="ECO:0008006" key="3">
    <source>
        <dbReference type="Google" id="ProtNLM"/>
    </source>
</evidence>
<organism evidence="1 2">
    <name type="scientific">Paracoccus contaminans</name>
    <dbReference type="NCBI Taxonomy" id="1945662"/>
    <lineage>
        <taxon>Bacteria</taxon>
        <taxon>Pseudomonadati</taxon>
        <taxon>Pseudomonadota</taxon>
        <taxon>Alphaproteobacteria</taxon>
        <taxon>Rhodobacterales</taxon>
        <taxon>Paracoccaceae</taxon>
        <taxon>Paracoccus</taxon>
    </lineage>
</organism>
<dbReference type="RefSeq" id="WP_085378169.1">
    <property type="nucleotide sequence ID" value="NZ_CP020612.1"/>
</dbReference>
<protein>
    <recommendedName>
        <fullName evidence="3">CHAT domain-containing protein</fullName>
    </recommendedName>
</protein>
<name>A0A1W6CYX2_9RHOB</name>
<evidence type="ECO:0000313" key="2">
    <source>
        <dbReference type="Proteomes" id="UP000193017"/>
    </source>
</evidence>
<dbReference type="STRING" id="1945662.B0A89_10855"/>
<dbReference type="KEGG" id="pcon:B0A89_10855"/>
<dbReference type="AlphaFoldDB" id="A0A1W6CYX2"/>
<keyword evidence="2" id="KW-1185">Reference proteome</keyword>
<dbReference type="OrthoDB" id="7557948at2"/>
<gene>
    <name evidence="1" type="ORF">B0A89_10855</name>
</gene>
<accession>A0A1W6CYX2</accession>
<dbReference type="EMBL" id="CP020612">
    <property type="protein sequence ID" value="ARJ70054.1"/>
    <property type="molecule type" value="Genomic_DNA"/>
</dbReference>